<accession>A0A699J2F9</accession>
<dbReference type="PANTHER" id="PTHR11439:SF509">
    <property type="entry name" value="RNA-DIRECTED DNA POLYMERASE"/>
    <property type="match status" value="1"/>
</dbReference>
<proteinExistence type="predicted"/>
<evidence type="ECO:0008006" key="2">
    <source>
        <dbReference type="Google" id="ProtNLM"/>
    </source>
</evidence>
<name>A0A699J2F9_TANCI</name>
<dbReference type="AlphaFoldDB" id="A0A699J2F9"/>
<evidence type="ECO:0000313" key="1">
    <source>
        <dbReference type="EMBL" id="GFA06371.1"/>
    </source>
</evidence>
<comment type="caution">
    <text evidence="1">The sequence shown here is derived from an EMBL/GenBank/DDBJ whole genome shotgun (WGS) entry which is preliminary data.</text>
</comment>
<sequence>AARANSTNNVNTTSTPLNTANTLVNTTSLLRNVSAAGPSYPDLSSYANQDDSQIPSLEDIYEVPNDGIFINASYNDEGVVVDFTNLKYTVNIEPKKISQALEDKSWVDAIKGLIDKTLFIKKDKNDIMLVKQREDGIFISQDKYVTEILKKFDFMSVKTASTLTETKQPLVKDAEAADVDVHLYRSMIGYLIYLTASRPDIMYAVCDCFRFQVTSKTSHLHAMKRIFRGGKMNKVRVVIHLADGLWCNDDYLMFFGMRIKGYIWYLTEGNAQFIGLWTFYRAFFHLGLVSLKMRSLGACIQAGEEKG</sequence>
<dbReference type="PANTHER" id="PTHR11439">
    <property type="entry name" value="GAG-POL-RELATED RETROTRANSPOSON"/>
    <property type="match status" value="1"/>
</dbReference>
<gene>
    <name evidence="1" type="ORF">Tci_578343</name>
</gene>
<reference evidence="1" key="1">
    <citation type="journal article" date="2019" name="Sci. Rep.">
        <title>Draft genome of Tanacetum cinerariifolium, the natural source of mosquito coil.</title>
        <authorList>
            <person name="Yamashiro T."/>
            <person name="Shiraishi A."/>
            <person name="Satake H."/>
            <person name="Nakayama K."/>
        </authorList>
    </citation>
    <scope>NUCLEOTIDE SEQUENCE</scope>
</reference>
<dbReference type="EMBL" id="BKCJ010363308">
    <property type="protein sequence ID" value="GFA06371.1"/>
    <property type="molecule type" value="Genomic_DNA"/>
</dbReference>
<organism evidence="1">
    <name type="scientific">Tanacetum cinerariifolium</name>
    <name type="common">Dalmatian daisy</name>
    <name type="synonym">Chrysanthemum cinerariifolium</name>
    <dbReference type="NCBI Taxonomy" id="118510"/>
    <lineage>
        <taxon>Eukaryota</taxon>
        <taxon>Viridiplantae</taxon>
        <taxon>Streptophyta</taxon>
        <taxon>Embryophyta</taxon>
        <taxon>Tracheophyta</taxon>
        <taxon>Spermatophyta</taxon>
        <taxon>Magnoliopsida</taxon>
        <taxon>eudicotyledons</taxon>
        <taxon>Gunneridae</taxon>
        <taxon>Pentapetalae</taxon>
        <taxon>asterids</taxon>
        <taxon>campanulids</taxon>
        <taxon>Asterales</taxon>
        <taxon>Asteraceae</taxon>
        <taxon>Asteroideae</taxon>
        <taxon>Anthemideae</taxon>
        <taxon>Anthemidinae</taxon>
        <taxon>Tanacetum</taxon>
    </lineage>
</organism>
<protein>
    <recommendedName>
        <fullName evidence="2">Reverse transcriptase Ty1/copia-type domain-containing protein</fullName>
    </recommendedName>
</protein>
<feature type="non-terminal residue" evidence="1">
    <location>
        <position position="1"/>
    </location>
</feature>